<dbReference type="Proteomes" id="UP000030185">
    <property type="component" value="Unassembled WGS sequence"/>
</dbReference>
<dbReference type="EMBL" id="BBLT01000008">
    <property type="protein sequence ID" value="GAL86407.1"/>
    <property type="molecule type" value="Genomic_DNA"/>
</dbReference>
<evidence type="ECO:0000313" key="2">
    <source>
        <dbReference type="Proteomes" id="UP000030185"/>
    </source>
</evidence>
<organism evidence="1 2">
    <name type="scientific">Sporocytophaga myxococcoides</name>
    <dbReference type="NCBI Taxonomy" id="153721"/>
    <lineage>
        <taxon>Bacteria</taxon>
        <taxon>Pseudomonadati</taxon>
        <taxon>Bacteroidota</taxon>
        <taxon>Cytophagia</taxon>
        <taxon>Cytophagales</taxon>
        <taxon>Cytophagaceae</taxon>
        <taxon>Sporocytophaga</taxon>
    </lineage>
</organism>
<proteinExistence type="predicted"/>
<gene>
    <name evidence="1" type="ORF">MYP_3636</name>
</gene>
<evidence type="ECO:0000313" key="1">
    <source>
        <dbReference type="EMBL" id="GAL86407.1"/>
    </source>
</evidence>
<keyword evidence="2" id="KW-1185">Reference proteome</keyword>
<comment type="caution">
    <text evidence="1">The sequence shown here is derived from an EMBL/GenBank/DDBJ whole genome shotgun (WGS) entry which is preliminary data.</text>
</comment>
<sequence length="129" mass="15115">MIYISMDKYKCVVVNGYLIKEEDISWQKAVDGSYSERNIRTSIYNIYNGNAIYKMEYKNGTLISTTTYEFYSDLINQSGSGWGYTFWPESNGRLSKNLLKKEIIDNGSLEYFYELDQYGNVIKQKKLNK</sequence>
<dbReference type="AlphaFoldDB" id="A0A098LJ48"/>
<reference evidence="1 2" key="1">
    <citation type="submission" date="2014-09" db="EMBL/GenBank/DDBJ databases">
        <title>Sporocytophaga myxococcoides PG-01 genome sequencing.</title>
        <authorList>
            <person name="Liu L."/>
            <person name="Gao P.J."/>
            <person name="Chen G.J."/>
            <person name="Wang L.S."/>
        </authorList>
    </citation>
    <scope>NUCLEOTIDE SEQUENCE [LARGE SCALE GENOMIC DNA]</scope>
    <source>
        <strain evidence="1 2">PG-01</strain>
    </source>
</reference>
<accession>A0A098LJ48</accession>
<protein>
    <submittedName>
        <fullName evidence="1">Uncharacterized protein</fullName>
    </submittedName>
</protein>
<dbReference type="OrthoDB" id="1423369at2"/>
<name>A0A098LJ48_9BACT</name>